<name>A0A6L3UZ23_9BACI</name>
<evidence type="ECO:0000313" key="2">
    <source>
        <dbReference type="Proteomes" id="UP000481030"/>
    </source>
</evidence>
<evidence type="ECO:0000313" key="1">
    <source>
        <dbReference type="EMBL" id="KAB2327994.1"/>
    </source>
</evidence>
<keyword evidence="2" id="KW-1185">Reference proteome</keyword>
<accession>A0A6L3UZ23</accession>
<protein>
    <submittedName>
        <fullName evidence="1">Uncharacterized protein</fullName>
    </submittedName>
</protein>
<gene>
    <name evidence="1" type="ORF">F7731_26210</name>
</gene>
<organism evidence="1 2">
    <name type="scientific">Cytobacillus depressus</name>
    <dbReference type="NCBI Taxonomy" id="1602942"/>
    <lineage>
        <taxon>Bacteria</taxon>
        <taxon>Bacillati</taxon>
        <taxon>Bacillota</taxon>
        <taxon>Bacilli</taxon>
        <taxon>Bacillales</taxon>
        <taxon>Bacillaceae</taxon>
        <taxon>Cytobacillus</taxon>
    </lineage>
</organism>
<comment type="caution">
    <text evidence="1">The sequence shown here is derived from an EMBL/GenBank/DDBJ whole genome shotgun (WGS) entry which is preliminary data.</text>
</comment>
<dbReference type="Proteomes" id="UP000481030">
    <property type="component" value="Unassembled WGS sequence"/>
</dbReference>
<proteinExistence type="predicted"/>
<dbReference type="EMBL" id="WBOS01000036">
    <property type="protein sequence ID" value="KAB2327994.1"/>
    <property type="molecule type" value="Genomic_DNA"/>
</dbReference>
<sequence length="155" mass="17887">MMILLNGVSGFNGPDGQIVDGSQFKRLCYATVLNLGGSILSFKEPEVAQHYYYTEIKIFGENLYILLNGQYPFIAFASFVIPGNITFIDNDKLSKWFSPNYRILHSNELNEPLMIRQEKGKMIIENENELNDAELASIKYWRSKRVGDIVFNYWD</sequence>
<reference evidence="1 2" key="1">
    <citation type="journal article" date="2016" name="Antonie Van Leeuwenhoek">
        <title>Bacillus depressus sp. nov., isolated from soil of a sunflower field.</title>
        <authorList>
            <person name="Wei X."/>
            <person name="Xin D."/>
            <person name="Xin Y."/>
            <person name="Zhang H."/>
            <person name="Wang T."/>
            <person name="Zhang J."/>
        </authorList>
    </citation>
    <scope>NUCLEOTIDE SEQUENCE [LARGE SCALE GENOMIC DNA]</scope>
    <source>
        <strain evidence="1 2">BZ1</strain>
    </source>
</reference>
<dbReference type="AlphaFoldDB" id="A0A6L3UZ23"/>